<evidence type="ECO:0000313" key="3">
    <source>
        <dbReference type="EMBL" id="ENX61716.1"/>
    </source>
</evidence>
<dbReference type="PATRIC" id="fig|1217700.3.peg.504"/>
<dbReference type="PANTHER" id="PTHR36571">
    <property type="entry name" value="PROTEIN YGIW"/>
    <property type="match status" value="1"/>
</dbReference>
<name>N9T3N5_9GAMM</name>
<dbReference type="AlphaFoldDB" id="N9T3N5"/>
<feature type="chain" id="PRO_5004153711" evidence="2">
    <location>
        <begin position="23"/>
        <end position="123"/>
    </location>
</feature>
<evidence type="ECO:0000313" key="4">
    <source>
        <dbReference type="Proteomes" id="UP000013084"/>
    </source>
</evidence>
<reference evidence="3 4" key="1">
    <citation type="submission" date="2013-02" db="EMBL/GenBank/DDBJ databases">
        <title>The Genome Sequence of Acinetobacter sp. CIP 70.18.</title>
        <authorList>
            <consortium name="The Broad Institute Genome Sequencing Platform"/>
            <consortium name="The Broad Institute Genome Sequencing Center for Infectious Disease"/>
            <person name="Cerqueira G."/>
            <person name="Feldgarden M."/>
            <person name="Courvalin P."/>
            <person name="Perichon B."/>
            <person name="Grillot-Courvalin C."/>
            <person name="Clermont D."/>
            <person name="Rocha E."/>
            <person name="Yoon E.-J."/>
            <person name="Nemec A."/>
            <person name="Walker B."/>
            <person name="Young S.K."/>
            <person name="Zeng Q."/>
            <person name="Gargeya S."/>
            <person name="Fitzgerald M."/>
            <person name="Haas B."/>
            <person name="Abouelleil A."/>
            <person name="Alvarado L."/>
            <person name="Arachchi H.M."/>
            <person name="Berlin A.M."/>
            <person name="Chapman S.B."/>
            <person name="Dewar J."/>
            <person name="Goldberg J."/>
            <person name="Griggs A."/>
            <person name="Gujja S."/>
            <person name="Hansen M."/>
            <person name="Howarth C."/>
            <person name="Imamovic A."/>
            <person name="Larimer J."/>
            <person name="McCowan C."/>
            <person name="Murphy C."/>
            <person name="Neiman D."/>
            <person name="Pearson M."/>
            <person name="Priest M."/>
            <person name="Roberts A."/>
            <person name="Saif S."/>
            <person name="Shea T."/>
            <person name="Sisk P."/>
            <person name="Sykes S."/>
            <person name="Wortman J."/>
            <person name="Nusbaum C."/>
            <person name="Birren B."/>
        </authorList>
    </citation>
    <scope>NUCLEOTIDE SEQUENCE [LARGE SCALE GENOMIC DNA]</scope>
    <source>
        <strain evidence="3 4">CIP 70.18</strain>
    </source>
</reference>
<organism evidence="3 4">
    <name type="scientific">Acinetobacter higginsii</name>
    <dbReference type="NCBI Taxonomy" id="70347"/>
    <lineage>
        <taxon>Bacteria</taxon>
        <taxon>Pseudomonadati</taxon>
        <taxon>Pseudomonadota</taxon>
        <taxon>Gammaproteobacteria</taxon>
        <taxon>Moraxellales</taxon>
        <taxon>Moraxellaceae</taxon>
        <taxon>Acinetobacter</taxon>
    </lineage>
</organism>
<protein>
    <submittedName>
        <fullName evidence="3">TIGR00156 family protein</fullName>
    </submittedName>
</protein>
<comment type="caution">
    <text evidence="3">The sequence shown here is derived from an EMBL/GenBank/DDBJ whole genome shotgun (WGS) entry which is preliminary data.</text>
</comment>
<dbReference type="SUPFAM" id="SSF101756">
    <property type="entry name" value="Hypothetical protein YgiW"/>
    <property type="match status" value="1"/>
</dbReference>
<accession>N9T3N5</accession>
<sequence length="123" mass="13586">MKKMLIGCGLVVVTGLSSLAWAGKDDHVLVQEATKNVVTVSQVAKLADETGVTLTGQISKHLKSDHYEFKDSSGTISVEIDDDIWRQAGLKVGDHVRLVGEVDTHRYKPTDIEVIKVEKYTHR</sequence>
<dbReference type="Pfam" id="PF04076">
    <property type="entry name" value="BOF"/>
    <property type="match status" value="1"/>
</dbReference>
<dbReference type="PANTHER" id="PTHR36571:SF1">
    <property type="entry name" value="PROTEIN YGIW"/>
    <property type="match status" value="1"/>
</dbReference>
<dbReference type="InterPro" id="IPR036700">
    <property type="entry name" value="BOBF_sf"/>
</dbReference>
<dbReference type="InterPro" id="IPR005220">
    <property type="entry name" value="CarO-like"/>
</dbReference>
<dbReference type="Proteomes" id="UP000013084">
    <property type="component" value="Unassembled WGS sequence"/>
</dbReference>
<keyword evidence="1 2" id="KW-0732">Signal</keyword>
<dbReference type="HOGENOM" id="CLU_118907_1_1_6"/>
<evidence type="ECO:0000256" key="1">
    <source>
        <dbReference type="ARBA" id="ARBA00022729"/>
    </source>
</evidence>
<gene>
    <name evidence="3" type="ORF">F902_00538</name>
</gene>
<dbReference type="RefSeq" id="WP_005200746.1">
    <property type="nucleotide sequence ID" value="NZ_JAKZGA010000008.1"/>
</dbReference>
<evidence type="ECO:0000256" key="2">
    <source>
        <dbReference type="SAM" id="SignalP"/>
    </source>
</evidence>
<proteinExistence type="predicted"/>
<dbReference type="EMBL" id="APRN01000029">
    <property type="protein sequence ID" value="ENX61716.1"/>
    <property type="molecule type" value="Genomic_DNA"/>
</dbReference>
<keyword evidence="4" id="KW-1185">Reference proteome</keyword>
<dbReference type="OrthoDB" id="598245at2"/>
<dbReference type="Gene3D" id="2.40.50.200">
    <property type="entry name" value="Bacterial OB-fold"/>
    <property type="match status" value="1"/>
</dbReference>
<dbReference type="NCBIfam" id="NF033674">
    <property type="entry name" value="stress_OB_fold"/>
    <property type="match status" value="1"/>
</dbReference>
<feature type="signal peptide" evidence="2">
    <location>
        <begin position="1"/>
        <end position="22"/>
    </location>
</feature>